<evidence type="ECO:0000256" key="2">
    <source>
        <dbReference type="ARBA" id="ARBA00023125"/>
    </source>
</evidence>
<dbReference type="InterPro" id="IPR036390">
    <property type="entry name" value="WH_DNA-bd_sf"/>
</dbReference>
<dbReference type="InterPro" id="IPR000595">
    <property type="entry name" value="cNMP-bd_dom"/>
</dbReference>
<dbReference type="OrthoDB" id="6155297at2"/>
<keyword evidence="1" id="KW-0805">Transcription regulation</keyword>
<keyword evidence="3" id="KW-0804">Transcription</keyword>
<reference evidence="5 6" key="1">
    <citation type="journal article" date="2019" name="Environ. Microbiol.">
        <title>Species interactions and distinct microbial communities in high Arctic permafrost affected cryosols are associated with the CH4 and CO2 gas fluxes.</title>
        <authorList>
            <person name="Altshuler I."/>
            <person name="Hamel J."/>
            <person name="Turney S."/>
            <person name="Magnuson E."/>
            <person name="Levesque R."/>
            <person name="Greer C."/>
            <person name="Whyte L.G."/>
        </authorList>
    </citation>
    <scope>NUCLEOTIDE SEQUENCE [LARGE SCALE GENOMIC DNA]</scope>
    <source>
        <strain evidence="5 6">E6.1</strain>
    </source>
</reference>
<dbReference type="SUPFAM" id="SSF46785">
    <property type="entry name" value="Winged helix' DNA-binding domain"/>
    <property type="match status" value="1"/>
</dbReference>
<dbReference type="InterPro" id="IPR018490">
    <property type="entry name" value="cNMP-bd_dom_sf"/>
</dbReference>
<evidence type="ECO:0000259" key="4">
    <source>
        <dbReference type="PROSITE" id="PS51063"/>
    </source>
</evidence>
<dbReference type="Gene3D" id="1.10.10.10">
    <property type="entry name" value="Winged helix-like DNA-binding domain superfamily/Winged helix DNA-binding domain"/>
    <property type="match status" value="1"/>
</dbReference>
<protein>
    <submittedName>
        <fullName evidence="5">Crp/Fnr family transcriptional regulator</fullName>
    </submittedName>
</protein>
<sequence length="238" mass="26925">MLVRKFDSHVALDSDDKDALAALPHRVREMSENSYIFRERATPGECAVLLEGFAFRQKLNRDGERQIVSLHIPGDPLNLQSLLLDRTDHGVQALTHAKVAMIPRSAMRQLALDRPNIATAFEISNLIEASILREWLMNVGQRNAQTRIAHLLCEIATRLKDRDLLGHYEVELPMTQKQVGDVTGLTAVHVNRSLKALEVEGSIERYRRAIRCPNWEELVRVADFSESYLHLGRQAAAC</sequence>
<name>A0A502FRZ1_9SPHN</name>
<accession>A0A502FRZ1</accession>
<dbReference type="AlphaFoldDB" id="A0A502FRZ1"/>
<organism evidence="5 6">
    <name type="scientific">Sphingomonas glacialis</name>
    <dbReference type="NCBI Taxonomy" id="658225"/>
    <lineage>
        <taxon>Bacteria</taxon>
        <taxon>Pseudomonadati</taxon>
        <taxon>Pseudomonadota</taxon>
        <taxon>Alphaproteobacteria</taxon>
        <taxon>Sphingomonadales</taxon>
        <taxon>Sphingomonadaceae</taxon>
        <taxon>Sphingomonas</taxon>
    </lineage>
</organism>
<dbReference type="CDD" id="cd00038">
    <property type="entry name" value="CAP_ED"/>
    <property type="match status" value="1"/>
</dbReference>
<dbReference type="Gene3D" id="2.60.120.10">
    <property type="entry name" value="Jelly Rolls"/>
    <property type="match status" value="1"/>
</dbReference>
<feature type="domain" description="HTH crp-type" evidence="4">
    <location>
        <begin position="142"/>
        <end position="216"/>
    </location>
</feature>
<gene>
    <name evidence="5" type="ORF">EAH76_15895</name>
</gene>
<keyword evidence="6" id="KW-1185">Reference proteome</keyword>
<dbReference type="InterPro" id="IPR036388">
    <property type="entry name" value="WH-like_DNA-bd_sf"/>
</dbReference>
<dbReference type="RefSeq" id="WP_140851251.1">
    <property type="nucleotide sequence ID" value="NZ_RCZC01000004.1"/>
</dbReference>
<dbReference type="SUPFAM" id="SSF51206">
    <property type="entry name" value="cAMP-binding domain-like"/>
    <property type="match status" value="1"/>
</dbReference>
<dbReference type="GO" id="GO:0006355">
    <property type="term" value="P:regulation of DNA-templated transcription"/>
    <property type="evidence" value="ECO:0007669"/>
    <property type="project" value="InterPro"/>
</dbReference>
<comment type="caution">
    <text evidence="5">The sequence shown here is derived from an EMBL/GenBank/DDBJ whole genome shotgun (WGS) entry which is preliminary data.</text>
</comment>
<evidence type="ECO:0000313" key="5">
    <source>
        <dbReference type="EMBL" id="TPG52181.1"/>
    </source>
</evidence>
<evidence type="ECO:0000256" key="1">
    <source>
        <dbReference type="ARBA" id="ARBA00023015"/>
    </source>
</evidence>
<dbReference type="InterPro" id="IPR014710">
    <property type="entry name" value="RmlC-like_jellyroll"/>
</dbReference>
<dbReference type="SMART" id="SM00419">
    <property type="entry name" value="HTH_CRP"/>
    <property type="match status" value="1"/>
</dbReference>
<dbReference type="Pfam" id="PF13545">
    <property type="entry name" value="HTH_Crp_2"/>
    <property type="match status" value="1"/>
</dbReference>
<keyword evidence="2" id="KW-0238">DNA-binding</keyword>
<evidence type="ECO:0000256" key="3">
    <source>
        <dbReference type="ARBA" id="ARBA00023163"/>
    </source>
</evidence>
<dbReference type="Pfam" id="PF00027">
    <property type="entry name" value="cNMP_binding"/>
    <property type="match status" value="1"/>
</dbReference>
<dbReference type="Proteomes" id="UP000319931">
    <property type="component" value="Unassembled WGS sequence"/>
</dbReference>
<dbReference type="PROSITE" id="PS51063">
    <property type="entry name" value="HTH_CRP_2"/>
    <property type="match status" value="1"/>
</dbReference>
<dbReference type="InterPro" id="IPR012318">
    <property type="entry name" value="HTH_CRP"/>
</dbReference>
<proteinExistence type="predicted"/>
<dbReference type="GO" id="GO:0003677">
    <property type="term" value="F:DNA binding"/>
    <property type="evidence" value="ECO:0007669"/>
    <property type="project" value="UniProtKB-KW"/>
</dbReference>
<dbReference type="EMBL" id="RCZC01000004">
    <property type="protein sequence ID" value="TPG52181.1"/>
    <property type="molecule type" value="Genomic_DNA"/>
</dbReference>
<evidence type="ECO:0000313" key="6">
    <source>
        <dbReference type="Proteomes" id="UP000319931"/>
    </source>
</evidence>